<gene>
    <name evidence="1" type="ORF">RHGRI_012990</name>
</gene>
<organism evidence="1 2">
    <name type="scientific">Rhododendron griersonianum</name>
    <dbReference type="NCBI Taxonomy" id="479676"/>
    <lineage>
        <taxon>Eukaryota</taxon>
        <taxon>Viridiplantae</taxon>
        <taxon>Streptophyta</taxon>
        <taxon>Embryophyta</taxon>
        <taxon>Tracheophyta</taxon>
        <taxon>Spermatophyta</taxon>
        <taxon>Magnoliopsida</taxon>
        <taxon>eudicotyledons</taxon>
        <taxon>Gunneridae</taxon>
        <taxon>Pentapetalae</taxon>
        <taxon>asterids</taxon>
        <taxon>Ericales</taxon>
        <taxon>Ericaceae</taxon>
        <taxon>Ericoideae</taxon>
        <taxon>Rhodoreae</taxon>
        <taxon>Rhododendron</taxon>
    </lineage>
</organism>
<dbReference type="EMBL" id="JACTNZ010000005">
    <property type="protein sequence ID" value="KAG5547154.1"/>
    <property type="molecule type" value="Genomic_DNA"/>
</dbReference>
<accession>A0AAV6K493</accession>
<sequence>MGVVETKVKDSNISSTAKSCFPSHWLSVHNYSVGPVARIFLGWDPTIFGNSILFSSDQLIVSEFLPLDGSASFVLSVVYGHNRAVDRRQLWDDMRTIANSAGTKPWVQMGDFNTVRAASERLVMLDLSHIVHLSHLSLVNKI</sequence>
<proteinExistence type="predicted"/>
<dbReference type="Proteomes" id="UP000823749">
    <property type="component" value="Chromosome 5"/>
</dbReference>
<comment type="caution">
    <text evidence="1">The sequence shown here is derived from an EMBL/GenBank/DDBJ whole genome shotgun (WGS) entry which is preliminary data.</text>
</comment>
<dbReference type="SUPFAM" id="SSF56219">
    <property type="entry name" value="DNase I-like"/>
    <property type="match status" value="1"/>
</dbReference>
<dbReference type="Gene3D" id="3.60.10.10">
    <property type="entry name" value="Endonuclease/exonuclease/phosphatase"/>
    <property type="match status" value="1"/>
</dbReference>
<dbReference type="AlphaFoldDB" id="A0AAV6K493"/>
<evidence type="ECO:0000313" key="2">
    <source>
        <dbReference type="Proteomes" id="UP000823749"/>
    </source>
</evidence>
<keyword evidence="2" id="KW-1185">Reference proteome</keyword>
<protein>
    <recommendedName>
        <fullName evidence="3">Endonuclease/exonuclease/phosphatase domain-containing protein</fullName>
    </recommendedName>
</protein>
<evidence type="ECO:0008006" key="3">
    <source>
        <dbReference type="Google" id="ProtNLM"/>
    </source>
</evidence>
<reference evidence="1" key="1">
    <citation type="submission" date="2020-08" db="EMBL/GenBank/DDBJ databases">
        <title>Plant Genome Project.</title>
        <authorList>
            <person name="Zhang R.-G."/>
        </authorList>
    </citation>
    <scope>NUCLEOTIDE SEQUENCE</scope>
    <source>
        <strain evidence="1">WSP0</strain>
        <tissue evidence="1">Leaf</tissue>
    </source>
</reference>
<evidence type="ECO:0000313" key="1">
    <source>
        <dbReference type="EMBL" id="KAG5547154.1"/>
    </source>
</evidence>
<name>A0AAV6K493_9ERIC</name>
<dbReference type="InterPro" id="IPR036691">
    <property type="entry name" value="Endo/exonu/phosph_ase_sf"/>
</dbReference>